<feature type="signal peptide" evidence="2">
    <location>
        <begin position="1"/>
        <end position="22"/>
    </location>
</feature>
<protein>
    <recommendedName>
        <fullName evidence="5">Lipoprotein</fullName>
    </recommendedName>
</protein>
<dbReference type="RefSeq" id="WP_119572151.1">
    <property type="nucleotide sequence ID" value="NZ_LR215031.1"/>
</dbReference>
<feature type="chain" id="PRO_5019136203" description="Lipoprotein" evidence="2">
    <location>
        <begin position="23"/>
        <end position="210"/>
    </location>
</feature>
<keyword evidence="4" id="KW-1185">Reference proteome</keyword>
<feature type="compositionally biased region" description="Pro residues" evidence="1">
    <location>
        <begin position="36"/>
        <end position="54"/>
    </location>
</feature>
<dbReference type="PROSITE" id="PS51257">
    <property type="entry name" value="PROKAR_LIPOPROTEIN"/>
    <property type="match status" value="1"/>
</dbReference>
<gene>
    <name evidence="3" type="ORF">NCTC10186_00060</name>
</gene>
<keyword evidence="2" id="KW-0732">Signal</keyword>
<accession>A0A449AYS2</accession>
<feature type="region of interest" description="Disordered" evidence="1">
    <location>
        <begin position="26"/>
        <end position="58"/>
    </location>
</feature>
<dbReference type="KEGG" id="mgal:NCTC10186_00060"/>
<evidence type="ECO:0000256" key="1">
    <source>
        <dbReference type="SAM" id="MobiDB-lite"/>
    </source>
</evidence>
<name>A0A449AYS2_9BACT</name>
<evidence type="ECO:0000256" key="2">
    <source>
        <dbReference type="SAM" id="SignalP"/>
    </source>
</evidence>
<sequence>MKKSLFKFLGLVSPFALVPAVAISCNDPVSKSKPQPEQPQPEQPQPEQPQPEQPQPESNHITINFSVKANVDNPLEMGEESIEMVKSTEKFLETIFSDNLENKEITISYIIKEDEGEKQGQIQITQEMTSIISSFFHINDLVNNKELFQTQLLKQKEENLKEIAKVQEFMNKWKTSQSNQAKNEIRLFWTTRSTIIKAMILSLGMIPEMP</sequence>
<reference evidence="3 4" key="1">
    <citation type="submission" date="2019-01" db="EMBL/GenBank/DDBJ databases">
        <authorList>
            <consortium name="Pathogen Informatics"/>
        </authorList>
    </citation>
    <scope>NUCLEOTIDE SEQUENCE [LARGE SCALE GENOMIC DNA]</scope>
    <source>
        <strain evidence="3 4">NCTC10186</strain>
    </source>
</reference>
<evidence type="ECO:0008006" key="5">
    <source>
        <dbReference type="Google" id="ProtNLM"/>
    </source>
</evidence>
<dbReference type="EMBL" id="LR215031">
    <property type="protein sequence ID" value="VEU72596.1"/>
    <property type="molecule type" value="Genomic_DNA"/>
</dbReference>
<dbReference type="Proteomes" id="UP000289862">
    <property type="component" value="Chromosome"/>
</dbReference>
<dbReference type="AlphaFoldDB" id="A0A449AYS2"/>
<proteinExistence type="predicted"/>
<organism evidence="3 4">
    <name type="scientific">Mycoplasmopsis gallopavonis</name>
    <dbReference type="NCBI Taxonomy" id="76629"/>
    <lineage>
        <taxon>Bacteria</taxon>
        <taxon>Bacillati</taxon>
        <taxon>Mycoplasmatota</taxon>
        <taxon>Mycoplasmoidales</taxon>
        <taxon>Metamycoplasmataceae</taxon>
        <taxon>Mycoplasmopsis</taxon>
    </lineage>
</organism>
<evidence type="ECO:0000313" key="4">
    <source>
        <dbReference type="Proteomes" id="UP000289862"/>
    </source>
</evidence>
<evidence type="ECO:0000313" key="3">
    <source>
        <dbReference type="EMBL" id="VEU72596.1"/>
    </source>
</evidence>